<dbReference type="Proteomes" id="UP000717696">
    <property type="component" value="Unassembled WGS sequence"/>
</dbReference>
<protein>
    <submittedName>
        <fullName evidence="3">Heterokaryon incompatibility protein-domain-containing protein</fullName>
    </submittedName>
</protein>
<keyword evidence="4" id="KW-1185">Reference proteome</keyword>
<feature type="compositionally biased region" description="Basic residues" evidence="1">
    <location>
        <begin position="1"/>
        <end position="13"/>
    </location>
</feature>
<sequence>MKRLSRIFSRRKQRNQDASTERQANAQQLPTDSNDDALLSGQPTSDAGNASRVEVGRPMFQYVPLKTPSNFRILRLQRKLRETNTLHEDLPLRGTIIEASLDNHPEYFALSYTWGDPALCEEIDIDGKALNITANCASALRRMMRGKVSRTIWVDSICINQANTPEAVTERNIQVAMMDEIYRHAVQVNVHLGSGDQASDVACEALKSLAQAYLAAKTAHPHQREALQRKYDDLADDVLMTTPEYPYGKLHGIFRLPWFKRTWVVQEVALAQKVMFYCGKHLMHVTTMVVGADFTRLPYSNLNANTSGRYWRIHLEYHDTMGEFIRRREQGEPTSNFGIKLTDLLVLPALSLEATRPEDKIFGLYGICKRLGFEIPAPDYRKPLAVVYTEAARAMLRGDQSLNLLSMVQESPGWSRGLPSWVPDFSGSTRKWSPSNPPHMYLSKRENRNVSGQTQSEYQFEPDGRGLRVKGRRLSPISVVGQPWIVDSSTNILGDAQAQTGQYTAGLIDCLRSWFDVVRSQPECVRDSDAMETLVRVLADEACTPYSTEPMESLVRHLSVLVAISGSSDRALHTILADRQDNPGGFSDVGNFTVSAEMQRAILHISDLTWKAAFRTAHDHLGTGTHSAKTGDVVVVLQGCTTAAIVRPCRGGFKYVSPAHVHGIMNGEFWNSGSSSDDEWFVLT</sequence>
<feature type="compositionally biased region" description="Polar residues" evidence="1">
    <location>
        <begin position="16"/>
        <end position="32"/>
    </location>
</feature>
<feature type="domain" description="Heterokaryon incompatibility" evidence="2">
    <location>
        <begin position="107"/>
        <end position="267"/>
    </location>
</feature>
<dbReference type="PANTHER" id="PTHR24148">
    <property type="entry name" value="ANKYRIN REPEAT DOMAIN-CONTAINING PROTEIN 39 HOMOLOG-RELATED"/>
    <property type="match status" value="1"/>
</dbReference>
<evidence type="ECO:0000256" key="1">
    <source>
        <dbReference type="SAM" id="MobiDB-lite"/>
    </source>
</evidence>
<evidence type="ECO:0000313" key="4">
    <source>
        <dbReference type="Proteomes" id="UP000717696"/>
    </source>
</evidence>
<gene>
    <name evidence="3" type="ORF">B0J13DRAFT_610667</name>
</gene>
<proteinExistence type="predicted"/>
<dbReference type="EMBL" id="JAGMUU010000019">
    <property type="protein sequence ID" value="KAH7131544.1"/>
    <property type="molecule type" value="Genomic_DNA"/>
</dbReference>
<comment type="caution">
    <text evidence="3">The sequence shown here is derived from an EMBL/GenBank/DDBJ whole genome shotgun (WGS) entry which is preliminary data.</text>
</comment>
<name>A0A9P9E391_9HYPO</name>
<accession>A0A9P9E391</accession>
<dbReference type="AlphaFoldDB" id="A0A9P9E391"/>
<dbReference type="InterPro" id="IPR052895">
    <property type="entry name" value="HetReg/Transcr_Mod"/>
</dbReference>
<evidence type="ECO:0000259" key="2">
    <source>
        <dbReference type="Pfam" id="PF06985"/>
    </source>
</evidence>
<dbReference type="InterPro" id="IPR010730">
    <property type="entry name" value="HET"/>
</dbReference>
<dbReference type="PANTHER" id="PTHR24148:SF73">
    <property type="entry name" value="HET DOMAIN PROTEIN (AFU_ORTHOLOGUE AFUA_8G01020)"/>
    <property type="match status" value="1"/>
</dbReference>
<dbReference type="Pfam" id="PF06985">
    <property type="entry name" value="HET"/>
    <property type="match status" value="1"/>
</dbReference>
<dbReference type="OrthoDB" id="2157530at2759"/>
<dbReference type="Pfam" id="PF26639">
    <property type="entry name" value="Het-6_barrel"/>
    <property type="match status" value="1"/>
</dbReference>
<organism evidence="3 4">
    <name type="scientific">Dactylonectria estremocensis</name>
    <dbReference type="NCBI Taxonomy" id="1079267"/>
    <lineage>
        <taxon>Eukaryota</taxon>
        <taxon>Fungi</taxon>
        <taxon>Dikarya</taxon>
        <taxon>Ascomycota</taxon>
        <taxon>Pezizomycotina</taxon>
        <taxon>Sordariomycetes</taxon>
        <taxon>Hypocreomycetidae</taxon>
        <taxon>Hypocreales</taxon>
        <taxon>Nectriaceae</taxon>
        <taxon>Dactylonectria</taxon>
    </lineage>
</organism>
<feature type="region of interest" description="Disordered" evidence="1">
    <location>
        <begin position="1"/>
        <end position="50"/>
    </location>
</feature>
<evidence type="ECO:0000313" key="3">
    <source>
        <dbReference type="EMBL" id="KAH7131544.1"/>
    </source>
</evidence>
<reference evidence="3" key="1">
    <citation type="journal article" date="2021" name="Nat. Commun.">
        <title>Genetic determinants of endophytism in the Arabidopsis root mycobiome.</title>
        <authorList>
            <person name="Mesny F."/>
            <person name="Miyauchi S."/>
            <person name="Thiergart T."/>
            <person name="Pickel B."/>
            <person name="Atanasova L."/>
            <person name="Karlsson M."/>
            <person name="Huettel B."/>
            <person name="Barry K.W."/>
            <person name="Haridas S."/>
            <person name="Chen C."/>
            <person name="Bauer D."/>
            <person name="Andreopoulos W."/>
            <person name="Pangilinan J."/>
            <person name="LaButti K."/>
            <person name="Riley R."/>
            <person name="Lipzen A."/>
            <person name="Clum A."/>
            <person name="Drula E."/>
            <person name="Henrissat B."/>
            <person name="Kohler A."/>
            <person name="Grigoriev I.V."/>
            <person name="Martin F.M."/>
            <person name="Hacquard S."/>
        </authorList>
    </citation>
    <scope>NUCLEOTIDE SEQUENCE</scope>
    <source>
        <strain evidence="3">MPI-CAGE-AT-0021</strain>
    </source>
</reference>